<feature type="domain" description="DUF3071" evidence="2">
    <location>
        <begin position="1"/>
        <end position="202"/>
    </location>
</feature>
<feature type="compositionally biased region" description="Basic and acidic residues" evidence="1">
    <location>
        <begin position="437"/>
        <end position="457"/>
    </location>
</feature>
<accession>A0A2L0UCR6</accession>
<evidence type="ECO:0000313" key="4">
    <source>
        <dbReference type="Proteomes" id="UP000239187"/>
    </source>
</evidence>
<dbReference type="NCBIfam" id="NF040712">
    <property type="entry name" value="SepH"/>
    <property type="match status" value="1"/>
</dbReference>
<dbReference type="EMBL" id="CP024915">
    <property type="protein sequence ID" value="AUZ87040.1"/>
    <property type="molecule type" value="Genomic_DNA"/>
</dbReference>
<dbReference type="AlphaFoldDB" id="A0A2L0UCR6"/>
<proteinExistence type="predicted"/>
<evidence type="ECO:0000313" key="3">
    <source>
        <dbReference type="EMBL" id="AUZ87040.1"/>
    </source>
</evidence>
<reference evidence="3 4" key="1">
    <citation type="submission" date="2017-11" db="EMBL/GenBank/DDBJ databases">
        <title>Draft genome of Arthrobacter agilis strain UMCV2, a plant growth-promoting rhizobacterium and biocontrol capacity of phytopathogenic fungi.</title>
        <authorList>
            <person name="Martinez-Camara R."/>
            <person name="Santoyo G."/>
            <person name="Moreno-Hagelsieb G."/>
            <person name="Valencia-Cantero E."/>
        </authorList>
    </citation>
    <scope>NUCLEOTIDE SEQUENCE [LARGE SCALE GENOMIC DNA]</scope>
    <source>
        <strain evidence="3 4">UMCV2</strain>
    </source>
</reference>
<feature type="compositionally biased region" description="Acidic residues" evidence="1">
    <location>
        <begin position="328"/>
        <end position="349"/>
    </location>
</feature>
<feature type="region of interest" description="Disordered" evidence="1">
    <location>
        <begin position="1"/>
        <end position="25"/>
    </location>
</feature>
<organism evidence="3 4">
    <name type="scientific">Arthrobacter agilis</name>
    <dbReference type="NCBI Taxonomy" id="37921"/>
    <lineage>
        <taxon>Bacteria</taxon>
        <taxon>Bacillati</taxon>
        <taxon>Actinomycetota</taxon>
        <taxon>Actinomycetes</taxon>
        <taxon>Micrococcales</taxon>
        <taxon>Micrococcaceae</taxon>
        <taxon>Arthrobacter</taxon>
    </lineage>
</organism>
<protein>
    <submittedName>
        <fullName evidence="3">DUF3071 domain-containing protein</fullName>
    </submittedName>
</protein>
<sequence length="478" mass="51180">MQELRLVGVHEDGEHLLLSGGDGTSYRLPIDDALRAASDRIPDAPLAASPEPPEPVRPKPAKPPKPPKPPVHLTPRDIQSRIRSGATAEQVAAESGLDLAHVERYEGPVRAERDYVAYLAQRVEVATPLPSHDGYRSAFGDDPALLGDMVAFRVQSYGIDPVSLEWDSWRRPDGSWHVEASFDLPDDSTVDLGEQPPAQWTYNPTRKTVANANRWAQVLSELEPLDGPLPSRRLSAVADRVFDFEAEKEDEAPTPDQDGLLDVLRSRRGQRLGADEEGDDALAELLTRGSIPAAHPRDEDADQETPEGEEVPMPGLALAPRSGVAADTETDTGQDDGSDTDDGTDEGTADDGQGGDVLGSAAADPTHHEDGTPRLYEGVSTDTREISIFARPTRRLQPPAAAQQGTGSPAARAGGRGAAAAAKGPDKDPAEQTVKNAGKDPIKDQGKDAAEATPERRVKPKRSSVPSWDDIVFGRKGD</sequence>
<gene>
    <name evidence="3" type="ORF">CVO76_04880</name>
</gene>
<evidence type="ECO:0000259" key="2">
    <source>
        <dbReference type="Pfam" id="PF11268"/>
    </source>
</evidence>
<dbReference type="InterPro" id="IPR047682">
    <property type="entry name" value="SepH-like"/>
</dbReference>
<name>A0A2L0UCR6_9MICC</name>
<feature type="compositionally biased region" description="Pro residues" evidence="1">
    <location>
        <begin position="61"/>
        <end position="72"/>
    </location>
</feature>
<feature type="region of interest" description="Disordered" evidence="1">
    <location>
        <begin position="37"/>
        <end position="76"/>
    </location>
</feature>
<feature type="compositionally biased region" description="Acidic residues" evidence="1">
    <location>
        <begin position="299"/>
        <end position="310"/>
    </location>
</feature>
<dbReference type="RefSeq" id="WP_208740964.1">
    <property type="nucleotide sequence ID" value="NZ_CP024915.1"/>
</dbReference>
<dbReference type="Proteomes" id="UP000239187">
    <property type="component" value="Chromosome"/>
</dbReference>
<dbReference type="InterPro" id="IPR021421">
    <property type="entry name" value="DUF3071"/>
</dbReference>
<feature type="region of interest" description="Disordered" evidence="1">
    <location>
        <begin position="289"/>
        <end position="478"/>
    </location>
</feature>
<evidence type="ECO:0000256" key="1">
    <source>
        <dbReference type="SAM" id="MobiDB-lite"/>
    </source>
</evidence>
<feature type="compositionally biased region" description="Low complexity" evidence="1">
    <location>
        <begin position="410"/>
        <end position="423"/>
    </location>
</feature>
<dbReference type="Pfam" id="PF11268">
    <property type="entry name" value="DUF3071"/>
    <property type="match status" value="1"/>
</dbReference>